<dbReference type="VEuPathDB" id="PiroplasmaDB:BBBOND_0310540"/>
<protein>
    <submittedName>
        <fullName evidence="2">Uncharacterized protein</fullName>
    </submittedName>
</protein>
<gene>
    <name evidence="2" type="ORF">BBBOND_0310540</name>
</gene>
<proteinExistence type="predicted"/>
<keyword evidence="1" id="KW-0812">Transmembrane</keyword>
<evidence type="ECO:0000313" key="2">
    <source>
        <dbReference type="EMBL" id="CDR97151.1"/>
    </source>
</evidence>
<dbReference type="RefSeq" id="XP_012769337.1">
    <property type="nucleotide sequence ID" value="XM_012913883.1"/>
</dbReference>
<feature type="transmembrane region" description="Helical" evidence="1">
    <location>
        <begin position="256"/>
        <end position="277"/>
    </location>
</feature>
<dbReference type="EMBL" id="LK391709">
    <property type="protein sequence ID" value="CDR97151.1"/>
    <property type="molecule type" value="Genomic_DNA"/>
</dbReference>
<dbReference type="GeneID" id="24565692"/>
<dbReference type="KEGG" id="bbig:BBBOND_0310540"/>
<dbReference type="STRING" id="5866.A0A061D8W6"/>
<dbReference type="OrthoDB" id="365890at2759"/>
<dbReference type="AlphaFoldDB" id="A0A061D8W6"/>
<evidence type="ECO:0000313" key="3">
    <source>
        <dbReference type="Proteomes" id="UP000033188"/>
    </source>
</evidence>
<dbReference type="Proteomes" id="UP000033188">
    <property type="component" value="Chromosome 3"/>
</dbReference>
<sequence>MGFRMEDLPEKSQNGGTISSILSPSCAGDDPLLTLSSYLNCLTRRTPRTTGELVSYFHHFGMELHNYASKSLSPLGSSLSTPHPDCPDWDHLKNSDLQAVSGIRGSESLISKHNSSHDNDHPRTLSTLVGCGSDPDNCLPHCSPITYRAYALYSQTFSHTYLSWTVYLPDLLRESLEKLHYDLKKHAYAKCPSLHLCSTAPPLLYLHGFTPPEVGSQPKLTCSDIISKLKEIVNGGPIASLMTAMDNFLYGIREPFIFTLVALWSLAFLIFANTMVYRLDILHIRSHLIRTKASHRLDVKALLTKGRKMLSLYKDVDYFDEDPIGQLVL</sequence>
<reference evidence="3" key="1">
    <citation type="journal article" date="2014" name="Nucleic Acids Res.">
        <title>The evolutionary dynamics of variant antigen genes in Babesia reveal a history of genomic innovation underlying host-parasite interaction.</title>
        <authorList>
            <person name="Jackson A.P."/>
            <person name="Otto T.D."/>
            <person name="Darby A."/>
            <person name="Ramaprasad A."/>
            <person name="Xia D."/>
            <person name="Echaide I.E."/>
            <person name="Farber M."/>
            <person name="Gahlot S."/>
            <person name="Gamble J."/>
            <person name="Gupta D."/>
            <person name="Gupta Y."/>
            <person name="Jackson L."/>
            <person name="Malandrin L."/>
            <person name="Malas T.B."/>
            <person name="Moussa E."/>
            <person name="Nair M."/>
            <person name="Reid A.J."/>
            <person name="Sanders M."/>
            <person name="Sharma J."/>
            <person name="Tracey A."/>
            <person name="Quail M.A."/>
            <person name="Weir W."/>
            <person name="Wastling J.M."/>
            <person name="Hall N."/>
            <person name="Willadsen P."/>
            <person name="Lingelbach K."/>
            <person name="Shiels B."/>
            <person name="Tait A."/>
            <person name="Berriman M."/>
            <person name="Allred D.R."/>
            <person name="Pain A."/>
        </authorList>
    </citation>
    <scope>NUCLEOTIDE SEQUENCE [LARGE SCALE GENOMIC DNA]</scope>
    <source>
        <strain evidence="3">Bond</strain>
    </source>
</reference>
<name>A0A061D8W6_BABBI</name>
<keyword evidence="1" id="KW-1133">Transmembrane helix</keyword>
<keyword evidence="3" id="KW-1185">Reference proteome</keyword>
<organism evidence="2 3">
    <name type="scientific">Babesia bigemina</name>
    <dbReference type="NCBI Taxonomy" id="5866"/>
    <lineage>
        <taxon>Eukaryota</taxon>
        <taxon>Sar</taxon>
        <taxon>Alveolata</taxon>
        <taxon>Apicomplexa</taxon>
        <taxon>Aconoidasida</taxon>
        <taxon>Piroplasmida</taxon>
        <taxon>Babesiidae</taxon>
        <taxon>Babesia</taxon>
    </lineage>
</organism>
<accession>A0A061D8W6</accession>
<keyword evidence="1" id="KW-0472">Membrane</keyword>
<evidence type="ECO:0000256" key="1">
    <source>
        <dbReference type="SAM" id="Phobius"/>
    </source>
</evidence>